<dbReference type="Gene3D" id="1.10.10.10">
    <property type="entry name" value="Winged helix-like DNA-binding domain superfamily/Winged helix DNA-binding domain"/>
    <property type="match status" value="1"/>
</dbReference>
<organism evidence="5 6">
    <name type="scientific">Streptomyces minutiscleroticus</name>
    <dbReference type="NCBI Taxonomy" id="68238"/>
    <lineage>
        <taxon>Bacteria</taxon>
        <taxon>Bacillati</taxon>
        <taxon>Actinomycetota</taxon>
        <taxon>Actinomycetes</taxon>
        <taxon>Kitasatosporales</taxon>
        <taxon>Streptomycetaceae</taxon>
        <taxon>Streptomyces</taxon>
    </lineage>
</organism>
<reference evidence="5" key="1">
    <citation type="journal article" date="2014" name="Int. J. Syst. Evol. Microbiol.">
        <title>Complete genome sequence of Corynebacterium casei LMG S-19264T (=DSM 44701T), isolated from a smear-ripened cheese.</title>
        <authorList>
            <consortium name="US DOE Joint Genome Institute (JGI-PGF)"/>
            <person name="Walter F."/>
            <person name="Albersmeier A."/>
            <person name="Kalinowski J."/>
            <person name="Ruckert C."/>
        </authorList>
    </citation>
    <scope>NUCLEOTIDE SEQUENCE</scope>
    <source>
        <strain evidence="5">JCM 4790</strain>
    </source>
</reference>
<dbReference type="InterPro" id="IPR036390">
    <property type="entry name" value="WH_DNA-bd_sf"/>
</dbReference>
<evidence type="ECO:0000256" key="3">
    <source>
        <dbReference type="ARBA" id="ARBA00023163"/>
    </source>
</evidence>
<dbReference type="PROSITE" id="PS01117">
    <property type="entry name" value="HTH_MARR_1"/>
    <property type="match status" value="1"/>
</dbReference>
<evidence type="ECO:0000256" key="2">
    <source>
        <dbReference type="ARBA" id="ARBA00023125"/>
    </source>
</evidence>
<dbReference type="Proteomes" id="UP000619244">
    <property type="component" value="Unassembled WGS sequence"/>
</dbReference>
<gene>
    <name evidence="5" type="ORF">GCM10010358_28880</name>
</gene>
<dbReference type="InterPro" id="IPR023187">
    <property type="entry name" value="Tscrpt_reg_MarR-type_CS"/>
</dbReference>
<keyword evidence="3" id="KW-0804">Transcription</keyword>
<dbReference type="GO" id="GO:0003700">
    <property type="term" value="F:DNA-binding transcription factor activity"/>
    <property type="evidence" value="ECO:0007669"/>
    <property type="project" value="InterPro"/>
</dbReference>
<dbReference type="InterPro" id="IPR000835">
    <property type="entry name" value="HTH_MarR-typ"/>
</dbReference>
<dbReference type="PANTHER" id="PTHR39515">
    <property type="entry name" value="CONSERVED PROTEIN"/>
    <property type="match status" value="1"/>
</dbReference>
<keyword evidence="6" id="KW-1185">Reference proteome</keyword>
<dbReference type="PANTHER" id="PTHR39515:SF2">
    <property type="entry name" value="HTH-TYPE TRANSCRIPTIONAL REGULATOR RV0880"/>
    <property type="match status" value="1"/>
</dbReference>
<sequence length="149" mass="16095">MDEEKDDVAGLAARAAHDTRVTFGRLRRRLLEVAVAGDLTPSQASVLARLGKSGPASTSDLAAAERVRPQSAAKTVAALEAAGLVERHPDPSDGRRQLVTLTERGLERHRGERRARQEWLAGALRERCDEAQLRAVVEVMALLDDVAGI</sequence>
<dbReference type="Pfam" id="PF01047">
    <property type="entry name" value="MarR"/>
    <property type="match status" value="1"/>
</dbReference>
<comment type="caution">
    <text evidence="5">The sequence shown here is derived from an EMBL/GenBank/DDBJ whole genome shotgun (WGS) entry which is preliminary data.</text>
</comment>
<feature type="domain" description="HTH marR-type" evidence="4">
    <location>
        <begin position="5"/>
        <end position="148"/>
    </location>
</feature>
<reference evidence="5" key="2">
    <citation type="submission" date="2020-09" db="EMBL/GenBank/DDBJ databases">
        <authorList>
            <person name="Sun Q."/>
            <person name="Ohkuma M."/>
        </authorList>
    </citation>
    <scope>NUCLEOTIDE SEQUENCE</scope>
    <source>
        <strain evidence="5">JCM 4790</strain>
    </source>
</reference>
<dbReference type="GO" id="GO:0003677">
    <property type="term" value="F:DNA binding"/>
    <property type="evidence" value="ECO:0007669"/>
    <property type="project" value="UniProtKB-KW"/>
</dbReference>
<evidence type="ECO:0000259" key="4">
    <source>
        <dbReference type="PROSITE" id="PS50995"/>
    </source>
</evidence>
<dbReference type="SMART" id="SM00347">
    <property type="entry name" value="HTH_MARR"/>
    <property type="match status" value="1"/>
</dbReference>
<dbReference type="RefSeq" id="WP_190190621.1">
    <property type="nucleotide sequence ID" value="NZ_BMVU01000011.1"/>
</dbReference>
<dbReference type="AlphaFoldDB" id="A0A918KT44"/>
<dbReference type="InterPro" id="IPR052526">
    <property type="entry name" value="HTH-type_Bedaq_tolerance"/>
</dbReference>
<dbReference type="SUPFAM" id="SSF46785">
    <property type="entry name" value="Winged helix' DNA-binding domain"/>
    <property type="match status" value="1"/>
</dbReference>
<evidence type="ECO:0000313" key="5">
    <source>
        <dbReference type="EMBL" id="GGX72818.1"/>
    </source>
</evidence>
<evidence type="ECO:0000313" key="6">
    <source>
        <dbReference type="Proteomes" id="UP000619244"/>
    </source>
</evidence>
<proteinExistence type="predicted"/>
<keyword evidence="1" id="KW-0805">Transcription regulation</keyword>
<name>A0A918KT44_9ACTN</name>
<dbReference type="PROSITE" id="PS50995">
    <property type="entry name" value="HTH_MARR_2"/>
    <property type="match status" value="1"/>
</dbReference>
<keyword evidence="2" id="KW-0238">DNA-binding</keyword>
<dbReference type="InterPro" id="IPR036388">
    <property type="entry name" value="WH-like_DNA-bd_sf"/>
</dbReference>
<accession>A0A918KT44</accession>
<dbReference type="EMBL" id="BMVU01000011">
    <property type="protein sequence ID" value="GGX72818.1"/>
    <property type="molecule type" value="Genomic_DNA"/>
</dbReference>
<protein>
    <submittedName>
        <fullName evidence="5">MarR family transcriptional regulator</fullName>
    </submittedName>
</protein>
<evidence type="ECO:0000256" key="1">
    <source>
        <dbReference type="ARBA" id="ARBA00023015"/>
    </source>
</evidence>